<organism evidence="2 3">
    <name type="scientific">Nonomuraea montanisoli</name>
    <dbReference type="NCBI Taxonomy" id="2741721"/>
    <lineage>
        <taxon>Bacteria</taxon>
        <taxon>Bacillati</taxon>
        <taxon>Actinomycetota</taxon>
        <taxon>Actinomycetes</taxon>
        <taxon>Streptosporangiales</taxon>
        <taxon>Streptosporangiaceae</taxon>
        <taxon>Nonomuraea</taxon>
    </lineage>
</organism>
<evidence type="ECO:0000313" key="2">
    <source>
        <dbReference type="EMBL" id="NUW36607.1"/>
    </source>
</evidence>
<dbReference type="Gene3D" id="3.30.160.660">
    <property type="match status" value="1"/>
</dbReference>
<dbReference type="AlphaFoldDB" id="A0A7Y6IE90"/>
<evidence type="ECO:0000259" key="1">
    <source>
        <dbReference type="PROSITE" id="PS51664"/>
    </source>
</evidence>
<gene>
    <name evidence="2" type="ORF">HTZ77_35145</name>
</gene>
<dbReference type="PROSITE" id="PS51664">
    <property type="entry name" value="YCAO"/>
    <property type="match status" value="1"/>
</dbReference>
<accession>A0A7Y6IE90</accession>
<dbReference type="NCBIfam" id="TIGR03604">
    <property type="entry name" value="TOMM_cyclo_SagD"/>
    <property type="match status" value="1"/>
</dbReference>
<dbReference type="RefSeq" id="WP_175594060.1">
    <property type="nucleotide sequence ID" value="NZ_JABWGN010000016.1"/>
</dbReference>
<evidence type="ECO:0000313" key="3">
    <source>
        <dbReference type="Proteomes" id="UP000586042"/>
    </source>
</evidence>
<keyword evidence="3" id="KW-1185">Reference proteome</keyword>
<reference evidence="2 3" key="1">
    <citation type="submission" date="2020-06" db="EMBL/GenBank/DDBJ databases">
        <title>Nonomuraea sp. SMC257, a novel actinomycete isolated from soil.</title>
        <authorList>
            <person name="Chanama M."/>
        </authorList>
    </citation>
    <scope>NUCLEOTIDE SEQUENCE [LARGE SCALE GENOMIC DNA]</scope>
    <source>
        <strain evidence="2 3">SMC257</strain>
    </source>
</reference>
<dbReference type="PANTHER" id="PTHR37809:SF1">
    <property type="entry name" value="RIBOSOMAL PROTEIN S12 METHYLTHIOTRANSFERASE ACCESSORY FACTOR YCAO"/>
    <property type="match status" value="1"/>
</dbReference>
<feature type="domain" description="YcaO" evidence="1">
    <location>
        <begin position="75"/>
        <end position="444"/>
    </location>
</feature>
<dbReference type="InterPro" id="IPR003776">
    <property type="entry name" value="YcaO-like_dom"/>
</dbReference>
<dbReference type="InterPro" id="IPR027624">
    <property type="entry name" value="TOMM_cyclo_SagD"/>
</dbReference>
<comment type="caution">
    <text evidence="2">The sequence shown here is derived from an EMBL/GenBank/DDBJ whole genome shotgun (WGS) entry which is preliminary data.</text>
</comment>
<name>A0A7Y6IE90_9ACTN</name>
<protein>
    <submittedName>
        <fullName evidence="2">YcaO-like family protein</fullName>
    </submittedName>
</protein>
<dbReference type="Pfam" id="PF02624">
    <property type="entry name" value="YcaO"/>
    <property type="match status" value="1"/>
</dbReference>
<dbReference type="Gene3D" id="3.30.40.250">
    <property type="match status" value="1"/>
</dbReference>
<proteinExistence type="predicted"/>
<sequence>MIGQRPRDEAAAFQALSPLIDGRAGLVNIVTRIPRMTGRHRFPIYTASMGNPASLLPGRVDAPLPLAWAGMDGAGTGLADDLARLTATVEAVERYSSCVWDNEQLIWDTGRNLGREALDLETVPTCSAEELAHPACPLVAPDPGAPMRWVRGVNLMNGRPSWVPAVMVYLHIPFVSRAERFWLPISTGTAAHFDYDEALLSAALECVERDSLTLTWLQRLPLPRIELDVTTPELDRARAMAERAGLRTWHFDATTDLGIPTVYSVDVDPQSTRVHTYVMCATDLDPRRAVAKVMRESSSGRLSMQYQKPHDKPLDEFGAVFDGAVHMALAERRHAFDFLLGSPGRRTLSSMAPDVPDSARERLAWVLGRLAERGCTAYAVDVSSDEARSVGLRVVRVLVPELMPLSFLHRARYLGTPRLYAAPERMGHGRRTESDINPWPQPFA</sequence>
<dbReference type="PANTHER" id="PTHR37809">
    <property type="entry name" value="RIBOSOMAL PROTEIN S12 METHYLTHIOTRANSFERASE ACCESSORY FACTOR YCAO"/>
    <property type="match status" value="1"/>
</dbReference>
<dbReference type="EMBL" id="JABWGN010000016">
    <property type="protein sequence ID" value="NUW36607.1"/>
    <property type="molecule type" value="Genomic_DNA"/>
</dbReference>
<dbReference type="Gene3D" id="3.30.1330.230">
    <property type="match status" value="1"/>
</dbReference>
<dbReference type="Proteomes" id="UP000586042">
    <property type="component" value="Unassembled WGS sequence"/>
</dbReference>